<sequence length="393" mass="44190">MGISVHSRWGPPLEQYVFRYDKSSVRNREVLEDDIMSSARQCMQSITTISKEADDIVFDSLAKKVTLEMLRCLFLLSHSGHGMLYLAQPSLVHGCIKLMKTVKKDGVVSPFGYEYGYLCFNVAKMALGVCLIEKFNRQNICTLMERVWCNYQTKDNPSILTELLSEIFLNETATFSPGESRCDWIFGWSDPPAHGGHSGLIVAESDALDLMNVLWNDRKAFLKSLSSTYTPGVLIMNLPIWQRMLRNGLQRELPVPPQVPLLGPFLDLSWRFALVAKPGDYGLILPMGIAAMYHLGKLTTSAVDAEDSRAIIRAYIEGIPIIKNTLLYHQAGIGAYPHLPRFIVHNILPGTEDLFPTFIKTLLGRMWEMVLWEDVFGMIPPIAFISGGLDDLL</sequence>
<reference evidence="2" key="1">
    <citation type="journal article" date="2014" name="Genome Announc.">
        <title>Draft genome sequence of the plant-pathogenic soil fungus Rhizoctonia solani anastomosis group 3 strain Rhs1AP.</title>
        <authorList>
            <person name="Cubeta M.A."/>
            <person name="Thomas E."/>
            <person name="Dean R.A."/>
            <person name="Jabaji S."/>
            <person name="Neate S.M."/>
            <person name="Tavantzis S."/>
            <person name="Toda T."/>
            <person name="Vilgalys R."/>
            <person name="Bharathan N."/>
            <person name="Fedorova-Abrams N."/>
            <person name="Pakala S.B."/>
            <person name="Pakala S.M."/>
            <person name="Zafar N."/>
            <person name="Joardar V."/>
            <person name="Losada L."/>
            <person name="Nierman W.C."/>
        </authorList>
    </citation>
    <scope>NUCLEOTIDE SEQUENCE [LARGE SCALE GENOMIC DNA]</scope>
    <source>
        <strain evidence="2">AG-3</strain>
    </source>
</reference>
<dbReference type="OrthoDB" id="3242719at2759"/>
<feature type="non-terminal residue" evidence="1">
    <location>
        <position position="393"/>
    </location>
</feature>
<dbReference type="Proteomes" id="UP000030108">
    <property type="component" value="Unassembled WGS sequence"/>
</dbReference>
<accession>A0A0A1UK01</accession>
<protein>
    <submittedName>
        <fullName evidence="1">Uncharacterized protein</fullName>
    </submittedName>
</protein>
<proteinExistence type="predicted"/>
<dbReference type="AlphaFoldDB" id="A0A0A1UK01"/>
<organism evidence="1 2">
    <name type="scientific">Rhizoctonia solani AG-3 Rhs1AP</name>
    <dbReference type="NCBI Taxonomy" id="1086054"/>
    <lineage>
        <taxon>Eukaryota</taxon>
        <taxon>Fungi</taxon>
        <taxon>Dikarya</taxon>
        <taxon>Basidiomycota</taxon>
        <taxon>Agaricomycotina</taxon>
        <taxon>Agaricomycetes</taxon>
        <taxon>Cantharellales</taxon>
        <taxon>Ceratobasidiaceae</taxon>
        <taxon>Rhizoctonia</taxon>
    </lineage>
</organism>
<evidence type="ECO:0000313" key="1">
    <source>
        <dbReference type="EMBL" id="EUC58568.1"/>
    </source>
</evidence>
<dbReference type="EMBL" id="JATN01000321">
    <property type="protein sequence ID" value="EUC58568.1"/>
    <property type="molecule type" value="Genomic_DNA"/>
</dbReference>
<gene>
    <name evidence="1" type="ORF">RSOL_264430</name>
</gene>
<evidence type="ECO:0000313" key="2">
    <source>
        <dbReference type="Proteomes" id="UP000030108"/>
    </source>
</evidence>
<comment type="caution">
    <text evidence="1">The sequence shown here is derived from an EMBL/GenBank/DDBJ whole genome shotgun (WGS) entry which is preliminary data.</text>
</comment>
<name>A0A0A1UK01_9AGAM</name>